<dbReference type="NCBIfam" id="TIGR02521">
    <property type="entry name" value="type_IV_pilW"/>
    <property type="match status" value="1"/>
</dbReference>
<dbReference type="Proteomes" id="UP001431449">
    <property type="component" value="Unassembled WGS sequence"/>
</dbReference>
<dbReference type="SMART" id="SM00028">
    <property type="entry name" value="TPR"/>
    <property type="match status" value="4"/>
</dbReference>
<protein>
    <submittedName>
        <fullName evidence="2">Type IV pilus biogenesis/stability protein PilW</fullName>
    </submittedName>
</protein>
<sequence>MRRSALALPLCLLLAGCTGSPSRLGDGPSREQDAAALQVKLGQEYMLKGELETAQDKLRRAIELDPNSVDANTLLGVLNERIRRPEIAERFYRRAVELKPGDGSVNNNLGVFLCAQGKYDEADTHFRAAVDDPFYRTPAAALANAGVCSRQAGQRDRAEDYLRRALELERGNLIALAELANISHSRGESLRARAFIQRYEARAEPDAALLLLGLKVERQLGDSKAAERYARQLRERFPDVELPSEESSTPPS</sequence>
<gene>
    <name evidence="2" type="primary">pilW</name>
    <name evidence="2" type="ORF">M0G41_04740</name>
</gene>
<accession>A0ABT0GEJ6</accession>
<dbReference type="Gene3D" id="1.25.40.10">
    <property type="entry name" value="Tetratricopeptide repeat domain"/>
    <property type="match status" value="1"/>
</dbReference>
<comment type="caution">
    <text evidence="2">The sequence shown here is derived from an EMBL/GenBank/DDBJ whole genome shotgun (WGS) entry which is preliminary data.</text>
</comment>
<dbReference type="SUPFAM" id="SSF48452">
    <property type="entry name" value="TPR-like"/>
    <property type="match status" value="1"/>
</dbReference>
<proteinExistence type="predicted"/>
<reference evidence="2" key="1">
    <citation type="submission" date="2022-04" db="EMBL/GenBank/DDBJ databases">
        <title>Lysobacter sp. CAU 1642 isolated from sea sand.</title>
        <authorList>
            <person name="Kim W."/>
        </authorList>
    </citation>
    <scope>NUCLEOTIDE SEQUENCE</scope>
    <source>
        <strain evidence="2">CAU 1642</strain>
    </source>
</reference>
<evidence type="ECO:0000313" key="3">
    <source>
        <dbReference type="Proteomes" id="UP001431449"/>
    </source>
</evidence>
<dbReference type="Pfam" id="PF13414">
    <property type="entry name" value="TPR_11"/>
    <property type="match status" value="1"/>
</dbReference>
<feature type="repeat" description="TPR" evidence="1">
    <location>
        <begin position="69"/>
        <end position="102"/>
    </location>
</feature>
<dbReference type="EMBL" id="JALNMH010000003">
    <property type="protein sequence ID" value="MCK7592975.1"/>
    <property type="molecule type" value="Genomic_DNA"/>
</dbReference>
<name>A0ABT0GEJ6_9GAMM</name>
<dbReference type="InterPro" id="IPR011990">
    <property type="entry name" value="TPR-like_helical_dom_sf"/>
</dbReference>
<dbReference type="InterPro" id="IPR019734">
    <property type="entry name" value="TPR_rpt"/>
</dbReference>
<feature type="repeat" description="TPR" evidence="1">
    <location>
        <begin position="35"/>
        <end position="68"/>
    </location>
</feature>
<keyword evidence="1" id="KW-0802">TPR repeat</keyword>
<dbReference type="RefSeq" id="WP_248205781.1">
    <property type="nucleotide sequence ID" value="NZ_JALNMH010000003.1"/>
</dbReference>
<dbReference type="PROSITE" id="PS51257">
    <property type="entry name" value="PROKAR_LIPOPROTEIN"/>
    <property type="match status" value="1"/>
</dbReference>
<evidence type="ECO:0000256" key="1">
    <source>
        <dbReference type="PROSITE-ProRule" id="PRU00339"/>
    </source>
</evidence>
<dbReference type="InterPro" id="IPR013360">
    <property type="entry name" value="Pilus_4_PilW"/>
</dbReference>
<organism evidence="2 3">
    <name type="scientific">Pseudomarimonas salicorniae</name>
    <dbReference type="NCBI Taxonomy" id="2933270"/>
    <lineage>
        <taxon>Bacteria</taxon>
        <taxon>Pseudomonadati</taxon>
        <taxon>Pseudomonadota</taxon>
        <taxon>Gammaproteobacteria</taxon>
        <taxon>Lysobacterales</taxon>
        <taxon>Lysobacteraceae</taxon>
        <taxon>Pseudomarimonas</taxon>
    </lineage>
</organism>
<keyword evidence="3" id="KW-1185">Reference proteome</keyword>
<dbReference type="Pfam" id="PF13424">
    <property type="entry name" value="TPR_12"/>
    <property type="match status" value="1"/>
</dbReference>
<dbReference type="PROSITE" id="PS50005">
    <property type="entry name" value="TPR"/>
    <property type="match status" value="3"/>
</dbReference>
<dbReference type="PANTHER" id="PTHR12558">
    <property type="entry name" value="CELL DIVISION CYCLE 16,23,27"/>
    <property type="match status" value="1"/>
</dbReference>
<feature type="repeat" description="TPR" evidence="1">
    <location>
        <begin position="139"/>
        <end position="172"/>
    </location>
</feature>
<evidence type="ECO:0000313" key="2">
    <source>
        <dbReference type="EMBL" id="MCK7592975.1"/>
    </source>
</evidence>
<dbReference type="PANTHER" id="PTHR12558:SF13">
    <property type="entry name" value="CELL DIVISION CYCLE PROTEIN 27 HOMOLOG"/>
    <property type="match status" value="1"/>
</dbReference>